<dbReference type="PANTHER" id="PTHR48081:SF8">
    <property type="entry name" value="ALPHA_BETA HYDROLASE FOLD-3 DOMAIN-CONTAINING PROTEIN-RELATED"/>
    <property type="match status" value="1"/>
</dbReference>
<keyword evidence="5" id="KW-1185">Reference proteome</keyword>
<dbReference type="Proteomes" id="UP000248021">
    <property type="component" value="Unassembled WGS sequence"/>
</dbReference>
<dbReference type="AlphaFoldDB" id="A0A2V3TQT7"/>
<evidence type="ECO:0000313" key="5">
    <source>
        <dbReference type="Proteomes" id="UP000248021"/>
    </source>
</evidence>
<feature type="domain" description="Alpha/beta hydrolase fold-3" evidence="3">
    <location>
        <begin position="77"/>
        <end position="283"/>
    </location>
</feature>
<comment type="caution">
    <text evidence="4">The sequence shown here is derived from an EMBL/GenBank/DDBJ whole genome shotgun (WGS) entry which is preliminary data.</text>
</comment>
<name>A0A2V3TQT7_9HYPH</name>
<dbReference type="Pfam" id="PF07859">
    <property type="entry name" value="Abhydrolase_3"/>
    <property type="match status" value="1"/>
</dbReference>
<feature type="compositionally biased region" description="Basic and acidic residues" evidence="2">
    <location>
        <begin position="327"/>
        <end position="338"/>
    </location>
</feature>
<reference evidence="4 5" key="1">
    <citation type="submission" date="2018-05" db="EMBL/GenBank/DDBJ databases">
        <title>Genomic Encyclopedia of Type Strains, Phase IV (KMG-IV): sequencing the most valuable type-strain genomes for metagenomic binning, comparative biology and taxonomic classification.</title>
        <authorList>
            <person name="Goeker M."/>
        </authorList>
    </citation>
    <scope>NUCLEOTIDE SEQUENCE [LARGE SCALE GENOMIC DNA]</scope>
    <source>
        <strain evidence="4 5">DSM 6462</strain>
    </source>
</reference>
<dbReference type="GO" id="GO:0016787">
    <property type="term" value="F:hydrolase activity"/>
    <property type="evidence" value="ECO:0007669"/>
    <property type="project" value="UniProtKB-KW"/>
</dbReference>
<evidence type="ECO:0000256" key="1">
    <source>
        <dbReference type="ARBA" id="ARBA00022801"/>
    </source>
</evidence>
<protein>
    <submittedName>
        <fullName evidence="4">Acetyl esterase</fullName>
    </submittedName>
</protein>
<gene>
    <name evidence="4" type="ORF">C7450_12418</name>
</gene>
<dbReference type="PANTHER" id="PTHR48081">
    <property type="entry name" value="AB HYDROLASE SUPERFAMILY PROTEIN C4A8.06C"/>
    <property type="match status" value="1"/>
</dbReference>
<dbReference type="RefSeq" id="WP_110378545.1">
    <property type="nucleotide sequence ID" value="NZ_JAHBRY010000006.1"/>
</dbReference>
<feature type="region of interest" description="Disordered" evidence="2">
    <location>
        <begin position="312"/>
        <end position="338"/>
    </location>
</feature>
<dbReference type="Gene3D" id="3.40.50.1820">
    <property type="entry name" value="alpha/beta hydrolase"/>
    <property type="match status" value="1"/>
</dbReference>
<dbReference type="InterPro" id="IPR029058">
    <property type="entry name" value="AB_hydrolase_fold"/>
</dbReference>
<dbReference type="OrthoDB" id="9806180at2"/>
<dbReference type="SUPFAM" id="SSF53474">
    <property type="entry name" value="alpha/beta-Hydrolases"/>
    <property type="match status" value="1"/>
</dbReference>
<evidence type="ECO:0000313" key="4">
    <source>
        <dbReference type="EMBL" id="PXW50697.1"/>
    </source>
</evidence>
<dbReference type="InterPro" id="IPR050300">
    <property type="entry name" value="GDXG_lipolytic_enzyme"/>
</dbReference>
<accession>A0A2V3TQT7</accession>
<dbReference type="InterPro" id="IPR013094">
    <property type="entry name" value="AB_hydrolase_3"/>
</dbReference>
<evidence type="ECO:0000256" key="2">
    <source>
        <dbReference type="SAM" id="MobiDB-lite"/>
    </source>
</evidence>
<keyword evidence="1" id="KW-0378">Hydrolase</keyword>
<evidence type="ECO:0000259" key="3">
    <source>
        <dbReference type="Pfam" id="PF07859"/>
    </source>
</evidence>
<sequence>MTLLDSESRALLDDILPRYSPAPGMPSEEVRRRALELGRLLQGEPVSMAAITDISIPPTGLVPIRLYRPAAADGGWMLWIHGGGFVSGGLDTHDLLCRRLADGCGQTVISLDYRLAPENPYPAALDDCLAVLDWLMARGTQSGLDPERGAIGGSSAGGNLAAAVTIARRGREGPGLRCQVLVYPCVDATMSMSRYATHGEGYQLTSAMMAHYLDAYCGAAPVRDQPLLSPFFAPDLTGLPPAHVAIAELDPLSEEAGAYATRLADSGVPVERCNYLGVMHGFFAQAGVLTKAREAQRAACDFLRVHLRRADARNPGSRPENKGCAGADRDSARNKGAK</sequence>
<proteinExistence type="predicted"/>
<organism evidence="4 5">
    <name type="scientific">Chelatococcus asaccharovorans</name>
    <dbReference type="NCBI Taxonomy" id="28210"/>
    <lineage>
        <taxon>Bacteria</taxon>
        <taxon>Pseudomonadati</taxon>
        <taxon>Pseudomonadota</taxon>
        <taxon>Alphaproteobacteria</taxon>
        <taxon>Hyphomicrobiales</taxon>
        <taxon>Chelatococcaceae</taxon>
        <taxon>Chelatococcus</taxon>
    </lineage>
</organism>
<dbReference type="EMBL" id="QJJK01000024">
    <property type="protein sequence ID" value="PXW50697.1"/>
    <property type="molecule type" value="Genomic_DNA"/>
</dbReference>